<name>A0A383R8Z6_PAEAL</name>
<reference evidence="3" key="1">
    <citation type="submission" date="2018-08" db="EMBL/GenBank/DDBJ databases">
        <authorList>
            <person name="Chevrot R."/>
        </authorList>
    </citation>
    <scope>NUCLEOTIDE SEQUENCE [LARGE SCALE GENOMIC DNA]</scope>
</reference>
<organism evidence="2 3">
    <name type="scientific">Paenibacillus alvei</name>
    <name type="common">Bacillus alvei</name>
    <dbReference type="NCBI Taxonomy" id="44250"/>
    <lineage>
        <taxon>Bacteria</taxon>
        <taxon>Bacillati</taxon>
        <taxon>Bacillota</taxon>
        <taxon>Bacilli</taxon>
        <taxon>Bacillales</taxon>
        <taxon>Paenibacillaceae</taxon>
        <taxon>Paenibacillus</taxon>
    </lineage>
</organism>
<gene>
    <name evidence="2" type="ORF">PBLR_11416</name>
</gene>
<dbReference type="InterPro" id="IPR000182">
    <property type="entry name" value="GNAT_dom"/>
</dbReference>
<dbReference type="Pfam" id="PF00583">
    <property type="entry name" value="Acetyltransf_1"/>
    <property type="match status" value="1"/>
</dbReference>
<dbReference type="RefSeq" id="WP_232055510.1">
    <property type="nucleotide sequence ID" value="NZ_LS992241.1"/>
</dbReference>
<evidence type="ECO:0000313" key="3">
    <source>
        <dbReference type="Proteomes" id="UP000304148"/>
    </source>
</evidence>
<accession>A0A383R8Z6</accession>
<dbReference type="Proteomes" id="UP000304148">
    <property type="component" value="Chromosome"/>
</dbReference>
<feature type="domain" description="N-acetyltransferase" evidence="1">
    <location>
        <begin position="16"/>
        <end position="176"/>
    </location>
</feature>
<protein>
    <submittedName>
        <fullName evidence="2">GCN5 family acetyltransferase</fullName>
    </submittedName>
</protein>
<evidence type="ECO:0000259" key="1">
    <source>
        <dbReference type="PROSITE" id="PS51186"/>
    </source>
</evidence>
<evidence type="ECO:0000313" key="2">
    <source>
        <dbReference type="EMBL" id="SYX82994.1"/>
    </source>
</evidence>
<proteinExistence type="predicted"/>
<dbReference type="GO" id="GO:0016747">
    <property type="term" value="F:acyltransferase activity, transferring groups other than amino-acyl groups"/>
    <property type="evidence" value="ECO:0007669"/>
    <property type="project" value="InterPro"/>
</dbReference>
<keyword evidence="2" id="KW-0808">Transferase</keyword>
<dbReference type="EMBL" id="LS992241">
    <property type="protein sequence ID" value="SYX82994.1"/>
    <property type="molecule type" value="Genomic_DNA"/>
</dbReference>
<dbReference type="Gene3D" id="3.40.630.30">
    <property type="match status" value="1"/>
</dbReference>
<sequence length="177" mass="20167">MNKKLAKRGLFNMTTYHFHPMTEEQAAIICTWKYGGIYSLYSMDGDDESINEMLEEEFYYTVDDENELIGYICIGNSARVPGGYAAGIYEDEQAIDIGLGLRPDYTGRGKGVEFLAQVMDYIRKLNRGERIQLVVAAFNERAIKVYERTGFVRGISFTSKVGEQDTEFIVMRYSPAQ</sequence>
<dbReference type="AlphaFoldDB" id="A0A383R8Z6"/>
<dbReference type="SUPFAM" id="SSF55729">
    <property type="entry name" value="Acyl-CoA N-acyltransferases (Nat)"/>
    <property type="match status" value="1"/>
</dbReference>
<dbReference type="InterPro" id="IPR016181">
    <property type="entry name" value="Acyl_CoA_acyltransferase"/>
</dbReference>
<dbReference type="PROSITE" id="PS51186">
    <property type="entry name" value="GNAT"/>
    <property type="match status" value="1"/>
</dbReference>